<evidence type="ECO:0000313" key="1">
    <source>
        <dbReference type="EMBL" id="SEO75290.1"/>
    </source>
</evidence>
<dbReference type="Proteomes" id="UP000198960">
    <property type="component" value="Unassembled WGS sequence"/>
</dbReference>
<dbReference type="EMBL" id="FOEE01000004">
    <property type="protein sequence ID" value="SEO75290.1"/>
    <property type="molecule type" value="Genomic_DNA"/>
</dbReference>
<reference evidence="2" key="1">
    <citation type="submission" date="2016-10" db="EMBL/GenBank/DDBJ databases">
        <authorList>
            <person name="Varghese N."/>
            <person name="Submissions S."/>
        </authorList>
    </citation>
    <scope>NUCLEOTIDE SEQUENCE [LARGE SCALE GENOMIC DNA]</scope>
    <source>
        <strain evidence="2">DSM 45413</strain>
    </source>
</reference>
<proteinExistence type="predicted"/>
<gene>
    <name evidence="1" type="ORF">SAMN05660991_01530</name>
</gene>
<protein>
    <submittedName>
        <fullName evidence="1">Glycosyl hydrolases family 39</fullName>
    </submittedName>
</protein>
<evidence type="ECO:0000313" key="2">
    <source>
        <dbReference type="Proteomes" id="UP000198960"/>
    </source>
</evidence>
<dbReference type="PANTHER" id="PTHR12631">
    <property type="entry name" value="ALPHA-L-IDURONIDASE"/>
    <property type="match status" value="1"/>
</dbReference>
<dbReference type="STRING" id="673521.SAMN05660991_01530"/>
<dbReference type="SUPFAM" id="SSF51445">
    <property type="entry name" value="(Trans)glycosidases"/>
    <property type="match status" value="1"/>
</dbReference>
<name>A0A1H8S985_9ACTN</name>
<dbReference type="InterPro" id="IPR051923">
    <property type="entry name" value="Glycosyl_Hydrolase_39"/>
</dbReference>
<dbReference type="AlphaFoldDB" id="A0A1H8S985"/>
<dbReference type="RefSeq" id="WP_091941809.1">
    <property type="nucleotide sequence ID" value="NZ_FOEE01000004.1"/>
</dbReference>
<dbReference type="InterPro" id="IPR017853">
    <property type="entry name" value="GH"/>
</dbReference>
<keyword evidence="1" id="KW-0378">Hydrolase</keyword>
<sequence>MALAACVLVAHGLSAAGAPEVDGRPGDEARVATAAAGLHTTMGFNLHSAGQSAGRRAAYVQQAADAGAGTVRETVGWADVEGVEGRYLWAFTDERMRLTAGRGISMLMTVAYSPRWASSCPYDLRFSKCGPADVAEYARFVSVLAERYGQGGRFWAENPSLRYVPLAGVEIWNEPNLATYWKNPDGRRYAALVTAAHRAVERVDPTLTVIAGATASGTTAAGRMINPVEFLQQMYSAGAGGSFDAFSHHPYRFWRSATAEQILAVHPDSGWSQMGETRTSLRSVMVANGDGGKKIWATEVGAPTHLFGVSEAEQADLAALEVATWNALPWAGNLYWYGLRDECSSAYVTQCRFGVVRWDGSLKPSYGALRGAFAAAGG</sequence>
<dbReference type="Gene3D" id="3.20.20.80">
    <property type="entry name" value="Glycosidases"/>
    <property type="match status" value="1"/>
</dbReference>
<organism evidence="1 2">
    <name type="scientific">Trujillonella endophytica</name>
    <dbReference type="NCBI Taxonomy" id="673521"/>
    <lineage>
        <taxon>Bacteria</taxon>
        <taxon>Bacillati</taxon>
        <taxon>Actinomycetota</taxon>
        <taxon>Actinomycetes</taxon>
        <taxon>Geodermatophilales</taxon>
        <taxon>Geodermatophilaceae</taxon>
        <taxon>Trujillonella</taxon>
    </lineage>
</organism>
<accession>A0A1H8S985</accession>
<dbReference type="GO" id="GO:0004553">
    <property type="term" value="F:hydrolase activity, hydrolyzing O-glycosyl compounds"/>
    <property type="evidence" value="ECO:0007669"/>
    <property type="project" value="TreeGrafter"/>
</dbReference>
<dbReference type="PANTHER" id="PTHR12631:SF10">
    <property type="entry name" value="BETA-XYLOSIDASE-LIKE PROTEIN-RELATED"/>
    <property type="match status" value="1"/>
</dbReference>
<keyword evidence="2" id="KW-1185">Reference proteome</keyword>